<dbReference type="CDD" id="cd03809">
    <property type="entry name" value="GT4_MtfB-like"/>
    <property type="match status" value="1"/>
</dbReference>
<reference evidence="4 5" key="1">
    <citation type="submission" date="2019-11" db="EMBL/GenBank/DDBJ databases">
        <title>Description of Pedobacter sp. LMG 31462T.</title>
        <authorList>
            <person name="Carlier A."/>
            <person name="Qi S."/>
            <person name="Vandamme P."/>
        </authorList>
    </citation>
    <scope>NUCLEOTIDE SEQUENCE [LARGE SCALE GENOMIC DNA]</scope>
    <source>
        <strain evidence="4 5">LMG 31462</strain>
    </source>
</reference>
<evidence type="ECO:0000313" key="5">
    <source>
        <dbReference type="Proteomes" id="UP000636110"/>
    </source>
</evidence>
<feature type="domain" description="Glycosyl transferase family 1" evidence="2">
    <location>
        <begin position="197"/>
        <end position="356"/>
    </location>
</feature>
<dbReference type="RefSeq" id="WP_182954333.1">
    <property type="nucleotide sequence ID" value="NZ_WNXC01000001.1"/>
</dbReference>
<dbReference type="InterPro" id="IPR001296">
    <property type="entry name" value="Glyco_trans_1"/>
</dbReference>
<organism evidence="4 5">
    <name type="scientific">Pedobacter gandavensis</name>
    <dbReference type="NCBI Taxonomy" id="2679963"/>
    <lineage>
        <taxon>Bacteria</taxon>
        <taxon>Pseudomonadati</taxon>
        <taxon>Bacteroidota</taxon>
        <taxon>Sphingobacteriia</taxon>
        <taxon>Sphingobacteriales</taxon>
        <taxon>Sphingobacteriaceae</taxon>
        <taxon>Pedobacter</taxon>
    </lineage>
</organism>
<proteinExistence type="predicted"/>
<dbReference type="PANTHER" id="PTHR46401">
    <property type="entry name" value="GLYCOSYLTRANSFERASE WBBK-RELATED"/>
    <property type="match status" value="1"/>
</dbReference>
<comment type="caution">
    <text evidence="4">The sequence shown here is derived from an EMBL/GenBank/DDBJ whole genome shotgun (WGS) entry which is preliminary data.</text>
</comment>
<evidence type="ECO:0000313" key="4">
    <source>
        <dbReference type="EMBL" id="MBB2148419.1"/>
    </source>
</evidence>
<keyword evidence="1" id="KW-0808">Transferase</keyword>
<dbReference type="Pfam" id="PF13439">
    <property type="entry name" value="Glyco_transf_4"/>
    <property type="match status" value="1"/>
</dbReference>
<dbReference type="Pfam" id="PF00534">
    <property type="entry name" value="Glycos_transf_1"/>
    <property type="match status" value="1"/>
</dbReference>
<accession>A0ABR6ET23</accession>
<dbReference type="SUPFAM" id="SSF53756">
    <property type="entry name" value="UDP-Glycosyltransferase/glycogen phosphorylase"/>
    <property type="match status" value="1"/>
</dbReference>
<evidence type="ECO:0000259" key="3">
    <source>
        <dbReference type="Pfam" id="PF13439"/>
    </source>
</evidence>
<gene>
    <name evidence="4" type="ORF">GM920_05790</name>
</gene>
<keyword evidence="5" id="KW-1185">Reference proteome</keyword>
<evidence type="ECO:0000256" key="1">
    <source>
        <dbReference type="ARBA" id="ARBA00022679"/>
    </source>
</evidence>
<evidence type="ECO:0000259" key="2">
    <source>
        <dbReference type="Pfam" id="PF00534"/>
    </source>
</evidence>
<dbReference type="PANTHER" id="PTHR46401:SF2">
    <property type="entry name" value="GLYCOSYLTRANSFERASE WBBK-RELATED"/>
    <property type="match status" value="1"/>
</dbReference>
<name>A0ABR6ET23_9SPHI</name>
<feature type="domain" description="Glycosyltransferase subfamily 4-like N-terminal" evidence="3">
    <location>
        <begin position="21"/>
        <end position="179"/>
    </location>
</feature>
<dbReference type="Gene3D" id="3.40.50.2000">
    <property type="entry name" value="Glycogen Phosphorylase B"/>
    <property type="match status" value="2"/>
</dbReference>
<protein>
    <submittedName>
        <fullName evidence="4">Glycosyltransferase</fullName>
    </submittedName>
</protein>
<dbReference type="EMBL" id="WNXC01000001">
    <property type="protein sequence ID" value="MBB2148419.1"/>
    <property type="molecule type" value="Genomic_DNA"/>
</dbReference>
<sequence length="384" mass="44137">MKDKLRIGIEVQRIFREKKHGMEVVALEIIREIQKLDQHNEYILYARKDVDEQCLQETANFKIKSLPAKSYFTWEQLTLPAEVKKDNLDFLHSTCNTSALRLSVPMMLTLHDIIYLEKTDFKGTAYQNFGNLYRRFVVPKIVDKSKLIITVSNFERNVILNKLDLPKDKVKVIYNAVSPKFNTDYAAERLAEFRKAHQLPSDFILFLGNTAPKKNTLNVIKAYAEYKAEVPDGLPIVILDYDQKLVFELLMKMGKQELEKDFIFPGYIASEEMPLLYNISRLFLYPSLRESFGLPLLEAMACGVPVITSNTSSMPEVAGDAALFVDPLDYHQIKDKIIKILNDATLEAQLKEKGLKRAAEFTWKSAAMQLLDLYKNFHHLSSKG</sequence>
<dbReference type="InterPro" id="IPR028098">
    <property type="entry name" value="Glyco_trans_4-like_N"/>
</dbReference>
<dbReference type="Proteomes" id="UP000636110">
    <property type="component" value="Unassembled WGS sequence"/>
</dbReference>